<dbReference type="InterPro" id="IPR032808">
    <property type="entry name" value="DoxX"/>
</dbReference>
<accession>B1ZUH9</accession>
<dbReference type="Pfam" id="PF07681">
    <property type="entry name" value="DoxX"/>
    <property type="match status" value="1"/>
</dbReference>
<dbReference type="OrthoDB" id="8228280at2"/>
<evidence type="ECO:0000313" key="8">
    <source>
        <dbReference type="EMBL" id="ACB74022.1"/>
    </source>
</evidence>
<keyword evidence="6 7" id="KW-0472">Membrane</keyword>
<reference evidence="8 9" key="1">
    <citation type="journal article" date="2011" name="J. Bacteriol.">
        <title>Genome sequence of the verrucomicrobium Opitutus terrae PB90-1, an abundant inhabitant of rice paddy soil ecosystems.</title>
        <authorList>
            <person name="van Passel M.W."/>
            <person name="Kant R."/>
            <person name="Palva A."/>
            <person name="Copeland A."/>
            <person name="Lucas S."/>
            <person name="Lapidus A."/>
            <person name="Glavina del Rio T."/>
            <person name="Pitluck S."/>
            <person name="Goltsman E."/>
            <person name="Clum A."/>
            <person name="Sun H."/>
            <person name="Schmutz J."/>
            <person name="Larimer F.W."/>
            <person name="Land M.L."/>
            <person name="Hauser L."/>
            <person name="Kyrpides N."/>
            <person name="Mikhailova N."/>
            <person name="Richardson P.P."/>
            <person name="Janssen P.H."/>
            <person name="de Vos W.M."/>
            <person name="Smidt H."/>
        </authorList>
    </citation>
    <scope>NUCLEOTIDE SEQUENCE [LARGE SCALE GENOMIC DNA]</scope>
    <source>
        <strain evidence="9">DSM 11246 / JCM 15787 / PB90-1</strain>
    </source>
</reference>
<protein>
    <submittedName>
        <fullName evidence="8">DoxX family protein</fullName>
    </submittedName>
</protein>
<dbReference type="AlphaFoldDB" id="B1ZUH9"/>
<keyword evidence="5 7" id="KW-1133">Transmembrane helix</keyword>
<dbReference type="PANTHER" id="PTHR33452:SF1">
    <property type="entry name" value="INNER MEMBRANE PROTEIN YPHA-RELATED"/>
    <property type="match status" value="1"/>
</dbReference>
<proteinExistence type="inferred from homology"/>
<evidence type="ECO:0000256" key="7">
    <source>
        <dbReference type="SAM" id="Phobius"/>
    </source>
</evidence>
<dbReference type="STRING" id="452637.Oter_0733"/>
<sequence length="153" mass="16477">MKFVAACTAIEAALARIGAALQSPLLLVVRGWWGWSFTRTGWGKLTHLERTTEYFASLNLPMPKLNALAAGGTECLGGLLLLVGLFSRVASPALIFVMLVAYVTADRQALQSIATDPDAFTGAAPFLFLFAALLVFAFGPGRYSVDAWVRKRP</sequence>
<name>B1ZUH9_OPITP</name>
<comment type="subcellular location">
    <subcellularLocation>
        <location evidence="1">Cell membrane</location>
        <topology evidence="1">Multi-pass membrane protein</topology>
    </subcellularLocation>
</comment>
<dbReference type="PANTHER" id="PTHR33452">
    <property type="entry name" value="OXIDOREDUCTASE CATD-RELATED"/>
    <property type="match status" value="1"/>
</dbReference>
<organism evidence="8 9">
    <name type="scientific">Opitutus terrae (strain DSM 11246 / JCM 15787 / PB90-1)</name>
    <dbReference type="NCBI Taxonomy" id="452637"/>
    <lineage>
        <taxon>Bacteria</taxon>
        <taxon>Pseudomonadati</taxon>
        <taxon>Verrucomicrobiota</taxon>
        <taxon>Opitutia</taxon>
        <taxon>Opitutales</taxon>
        <taxon>Opitutaceae</taxon>
        <taxon>Opitutus</taxon>
    </lineage>
</organism>
<evidence type="ECO:0000256" key="5">
    <source>
        <dbReference type="ARBA" id="ARBA00022989"/>
    </source>
</evidence>
<evidence type="ECO:0000313" key="9">
    <source>
        <dbReference type="Proteomes" id="UP000007013"/>
    </source>
</evidence>
<dbReference type="KEGG" id="ote:Oter_0733"/>
<dbReference type="InterPro" id="IPR051907">
    <property type="entry name" value="DoxX-like_oxidoreductase"/>
</dbReference>
<keyword evidence="9" id="KW-1185">Reference proteome</keyword>
<dbReference type="GO" id="GO:0005886">
    <property type="term" value="C:plasma membrane"/>
    <property type="evidence" value="ECO:0007669"/>
    <property type="project" value="UniProtKB-SubCell"/>
</dbReference>
<dbReference type="EMBL" id="CP001032">
    <property type="protein sequence ID" value="ACB74022.1"/>
    <property type="molecule type" value="Genomic_DNA"/>
</dbReference>
<keyword evidence="4 7" id="KW-0812">Transmembrane</keyword>
<evidence type="ECO:0000256" key="4">
    <source>
        <dbReference type="ARBA" id="ARBA00022692"/>
    </source>
</evidence>
<dbReference type="Proteomes" id="UP000007013">
    <property type="component" value="Chromosome"/>
</dbReference>
<evidence type="ECO:0000256" key="1">
    <source>
        <dbReference type="ARBA" id="ARBA00004651"/>
    </source>
</evidence>
<gene>
    <name evidence="8" type="ordered locus">Oter_0733</name>
</gene>
<comment type="similarity">
    <text evidence="2">Belongs to the DoxX family.</text>
</comment>
<dbReference type="RefSeq" id="WP_012373560.1">
    <property type="nucleotide sequence ID" value="NC_010571.1"/>
</dbReference>
<evidence type="ECO:0000256" key="6">
    <source>
        <dbReference type="ARBA" id="ARBA00023136"/>
    </source>
</evidence>
<dbReference type="HOGENOM" id="CLU_058421_7_3_0"/>
<evidence type="ECO:0000256" key="3">
    <source>
        <dbReference type="ARBA" id="ARBA00022475"/>
    </source>
</evidence>
<feature type="transmembrane region" description="Helical" evidence="7">
    <location>
        <begin position="93"/>
        <end position="110"/>
    </location>
</feature>
<dbReference type="eggNOG" id="COG2259">
    <property type="taxonomic scope" value="Bacteria"/>
</dbReference>
<keyword evidence="3" id="KW-1003">Cell membrane</keyword>
<evidence type="ECO:0000256" key="2">
    <source>
        <dbReference type="ARBA" id="ARBA00006679"/>
    </source>
</evidence>
<feature type="transmembrane region" description="Helical" evidence="7">
    <location>
        <begin position="122"/>
        <end position="143"/>
    </location>
</feature>